<evidence type="ECO:0000256" key="1">
    <source>
        <dbReference type="ARBA" id="ARBA00023186"/>
    </source>
</evidence>
<dbReference type="SUPFAM" id="SSF46565">
    <property type="entry name" value="Chaperone J-domain"/>
    <property type="match status" value="1"/>
</dbReference>
<reference evidence="6" key="2">
    <citation type="submission" date="2015-01" db="EMBL/GenBank/DDBJ databases">
        <title>Evolutionary Origins and Diversification of the Mycorrhizal Mutualists.</title>
        <authorList>
            <consortium name="DOE Joint Genome Institute"/>
            <consortium name="Mycorrhizal Genomics Consortium"/>
            <person name="Kohler A."/>
            <person name="Kuo A."/>
            <person name="Nagy L.G."/>
            <person name="Floudas D."/>
            <person name="Copeland A."/>
            <person name="Barry K.W."/>
            <person name="Cichocki N."/>
            <person name="Veneault-Fourrey C."/>
            <person name="LaButti K."/>
            <person name="Lindquist E.A."/>
            <person name="Lipzen A."/>
            <person name="Lundell T."/>
            <person name="Morin E."/>
            <person name="Murat C."/>
            <person name="Riley R."/>
            <person name="Ohm R."/>
            <person name="Sun H."/>
            <person name="Tunlid A."/>
            <person name="Henrissat B."/>
            <person name="Grigoriev I.V."/>
            <person name="Hibbett D.S."/>
            <person name="Martin F."/>
        </authorList>
    </citation>
    <scope>NUCLEOTIDE SEQUENCE [LARGE SCALE GENOMIC DNA]</scope>
    <source>
        <strain evidence="6">441</strain>
    </source>
</reference>
<keyword evidence="3" id="KW-0812">Transmembrane</keyword>
<feature type="domain" description="J" evidence="4">
    <location>
        <begin position="1"/>
        <end position="45"/>
    </location>
</feature>
<accession>A0A0C9ZNU6</accession>
<organism evidence="5 6">
    <name type="scientific">Pisolithus microcarpus 441</name>
    <dbReference type="NCBI Taxonomy" id="765257"/>
    <lineage>
        <taxon>Eukaryota</taxon>
        <taxon>Fungi</taxon>
        <taxon>Dikarya</taxon>
        <taxon>Basidiomycota</taxon>
        <taxon>Agaricomycotina</taxon>
        <taxon>Agaricomycetes</taxon>
        <taxon>Agaricomycetidae</taxon>
        <taxon>Boletales</taxon>
        <taxon>Sclerodermatineae</taxon>
        <taxon>Pisolithaceae</taxon>
        <taxon>Pisolithus</taxon>
    </lineage>
</organism>
<feature type="compositionally biased region" description="Polar residues" evidence="2">
    <location>
        <begin position="45"/>
        <end position="71"/>
    </location>
</feature>
<feature type="compositionally biased region" description="Basic and acidic residues" evidence="2">
    <location>
        <begin position="34"/>
        <end position="43"/>
    </location>
</feature>
<dbReference type="HOGENOM" id="CLU_084536_0_0_1"/>
<dbReference type="STRING" id="765257.A0A0C9ZNU6"/>
<dbReference type="EMBL" id="KN833752">
    <property type="protein sequence ID" value="KIK21443.1"/>
    <property type="molecule type" value="Genomic_DNA"/>
</dbReference>
<dbReference type="InterPro" id="IPR001623">
    <property type="entry name" value="DnaJ_domain"/>
</dbReference>
<keyword evidence="1" id="KW-0143">Chaperone</keyword>
<dbReference type="Gene3D" id="1.10.287.110">
    <property type="entry name" value="DnaJ domain"/>
    <property type="match status" value="1"/>
</dbReference>
<dbReference type="InterPro" id="IPR051938">
    <property type="entry name" value="Apopto_cytoskel_mod"/>
</dbReference>
<dbReference type="PRINTS" id="PR00625">
    <property type="entry name" value="JDOMAIN"/>
</dbReference>
<dbReference type="PANTHER" id="PTHR44145">
    <property type="entry name" value="DNAJ HOMOLOG SUBFAMILY A MEMBER 3, MITOCHONDRIAL"/>
    <property type="match status" value="1"/>
</dbReference>
<feature type="compositionally biased region" description="Polar residues" evidence="2">
    <location>
        <begin position="101"/>
        <end position="122"/>
    </location>
</feature>
<keyword evidence="3" id="KW-1133">Transmembrane helix</keyword>
<dbReference type="PROSITE" id="PS00636">
    <property type="entry name" value="DNAJ_1"/>
    <property type="match status" value="1"/>
</dbReference>
<protein>
    <recommendedName>
        <fullName evidence="4">J domain-containing protein</fullName>
    </recommendedName>
</protein>
<evidence type="ECO:0000256" key="3">
    <source>
        <dbReference type="SAM" id="Phobius"/>
    </source>
</evidence>
<proteinExistence type="predicted"/>
<keyword evidence="6" id="KW-1185">Reference proteome</keyword>
<dbReference type="InterPro" id="IPR018253">
    <property type="entry name" value="DnaJ_domain_CS"/>
</dbReference>
<name>A0A0C9ZNU6_9AGAM</name>
<keyword evidence="3" id="KW-0472">Membrane</keyword>
<feature type="transmembrane region" description="Helical" evidence="3">
    <location>
        <begin position="190"/>
        <end position="211"/>
    </location>
</feature>
<evidence type="ECO:0000313" key="5">
    <source>
        <dbReference type="EMBL" id="KIK21443.1"/>
    </source>
</evidence>
<gene>
    <name evidence="5" type="ORF">PISMIDRAFT_681446</name>
</gene>
<dbReference type="AlphaFoldDB" id="A0A0C9ZNU6"/>
<dbReference type="OrthoDB" id="445556at2759"/>
<evidence type="ECO:0000256" key="2">
    <source>
        <dbReference type="SAM" id="MobiDB-lite"/>
    </source>
</evidence>
<reference evidence="5 6" key="1">
    <citation type="submission" date="2014-04" db="EMBL/GenBank/DDBJ databases">
        <authorList>
            <consortium name="DOE Joint Genome Institute"/>
            <person name="Kuo A."/>
            <person name="Kohler A."/>
            <person name="Costa M.D."/>
            <person name="Nagy L.G."/>
            <person name="Floudas D."/>
            <person name="Copeland A."/>
            <person name="Barry K.W."/>
            <person name="Cichocki N."/>
            <person name="Veneault-Fourrey C."/>
            <person name="LaButti K."/>
            <person name="Lindquist E.A."/>
            <person name="Lipzen A."/>
            <person name="Lundell T."/>
            <person name="Morin E."/>
            <person name="Murat C."/>
            <person name="Sun H."/>
            <person name="Tunlid A."/>
            <person name="Henrissat B."/>
            <person name="Grigoriev I.V."/>
            <person name="Hibbett D.S."/>
            <person name="Martin F."/>
            <person name="Nordberg H.P."/>
            <person name="Cantor M.N."/>
            <person name="Hua S.X."/>
        </authorList>
    </citation>
    <scope>NUCLEOTIDE SEQUENCE [LARGE SCALE GENOMIC DNA]</scope>
    <source>
        <strain evidence="5 6">441</strain>
    </source>
</reference>
<dbReference type="PANTHER" id="PTHR44145:SF3">
    <property type="entry name" value="DNAJ HOMOLOG SUBFAMILY A MEMBER 3, MITOCHONDRIAL"/>
    <property type="match status" value="1"/>
</dbReference>
<dbReference type="CDD" id="cd06257">
    <property type="entry name" value="DnaJ"/>
    <property type="match status" value="1"/>
</dbReference>
<feature type="region of interest" description="Disordered" evidence="2">
    <location>
        <begin position="1"/>
        <end position="20"/>
    </location>
</feature>
<dbReference type="Pfam" id="PF00226">
    <property type="entry name" value="DnaJ"/>
    <property type="match status" value="1"/>
</dbReference>
<evidence type="ECO:0000259" key="4">
    <source>
        <dbReference type="PROSITE" id="PS50076"/>
    </source>
</evidence>
<dbReference type="PROSITE" id="PS50076">
    <property type="entry name" value="DNAJ_2"/>
    <property type="match status" value="1"/>
</dbReference>
<feature type="region of interest" description="Disordered" evidence="2">
    <location>
        <begin position="33"/>
        <end position="182"/>
    </location>
</feature>
<sequence length="214" mass="23022">MLQLSKKYHPDVAGDTASRSKFQAVSEAYSVLGDARKRREYDRSLGSTVSASGSHLHPQATTTRPSQQRGSRSFWGHQSHWRSRAPGTHDRHPTSGMYNRPGSSQDRSTPNPFHSPHVQRSTGWKPADSESSSRTSLHGHYSGTGSGSAPPHEPSGGRGGRGPYGTNSSLHRDRVRAETSSPSHAGAMDILARLGGLVTLVSFVLYIAGVLSGR</sequence>
<dbReference type="InterPro" id="IPR036869">
    <property type="entry name" value="J_dom_sf"/>
</dbReference>
<evidence type="ECO:0000313" key="6">
    <source>
        <dbReference type="Proteomes" id="UP000054018"/>
    </source>
</evidence>
<dbReference type="Proteomes" id="UP000054018">
    <property type="component" value="Unassembled WGS sequence"/>
</dbReference>